<dbReference type="Proteomes" id="UP000092154">
    <property type="component" value="Unassembled WGS sequence"/>
</dbReference>
<feature type="non-terminal residue" evidence="1">
    <location>
        <position position="1"/>
    </location>
</feature>
<dbReference type="EMBL" id="KV450083">
    <property type="protein sequence ID" value="OAX30680.1"/>
    <property type="molecule type" value="Genomic_DNA"/>
</dbReference>
<reference evidence="1 2" key="1">
    <citation type="submission" date="2016-06" db="EMBL/GenBank/DDBJ databases">
        <title>Comparative genomics of the ectomycorrhizal sister species Rhizopogon vinicolor and Rhizopogon vesiculosus (Basidiomycota: Boletales) reveals a divergence of the mating type B locus.</title>
        <authorList>
            <consortium name="DOE Joint Genome Institute"/>
            <person name="Mujic A.B."/>
            <person name="Kuo A."/>
            <person name="Tritt A."/>
            <person name="Lipzen A."/>
            <person name="Chen C."/>
            <person name="Johnson J."/>
            <person name="Sharma A."/>
            <person name="Barry K."/>
            <person name="Grigoriev I.V."/>
            <person name="Spatafora J.W."/>
        </authorList>
    </citation>
    <scope>NUCLEOTIDE SEQUENCE [LARGE SCALE GENOMIC DNA]</scope>
    <source>
        <strain evidence="1 2">AM-OR11-026</strain>
    </source>
</reference>
<evidence type="ECO:0000313" key="2">
    <source>
        <dbReference type="Proteomes" id="UP000092154"/>
    </source>
</evidence>
<dbReference type="AlphaFoldDB" id="A0A1B7MDK5"/>
<name>A0A1B7MDK5_9AGAM</name>
<organism evidence="1 2">
    <name type="scientific">Rhizopogon vinicolor AM-OR11-026</name>
    <dbReference type="NCBI Taxonomy" id="1314800"/>
    <lineage>
        <taxon>Eukaryota</taxon>
        <taxon>Fungi</taxon>
        <taxon>Dikarya</taxon>
        <taxon>Basidiomycota</taxon>
        <taxon>Agaricomycotina</taxon>
        <taxon>Agaricomycetes</taxon>
        <taxon>Agaricomycetidae</taxon>
        <taxon>Boletales</taxon>
        <taxon>Suillineae</taxon>
        <taxon>Rhizopogonaceae</taxon>
        <taxon>Rhizopogon</taxon>
    </lineage>
</organism>
<protein>
    <submittedName>
        <fullName evidence="1">Uncharacterized protein</fullName>
    </submittedName>
</protein>
<evidence type="ECO:0000313" key="1">
    <source>
        <dbReference type="EMBL" id="OAX30680.1"/>
    </source>
</evidence>
<dbReference type="InParanoid" id="A0A1B7MDK5"/>
<gene>
    <name evidence="1" type="ORF">K503DRAFT_664667</name>
</gene>
<dbReference type="OrthoDB" id="3248529at2759"/>
<sequence length="62" mass="6869">NHTSSQLNPTFIDSYIASEQAAGRYSHGYTPSELEQIIGPFQSSPLGLVPKLHSNKFHLIQD</sequence>
<dbReference type="STRING" id="1314800.A0A1B7MDK5"/>
<keyword evidence="2" id="KW-1185">Reference proteome</keyword>
<accession>A0A1B7MDK5</accession>
<proteinExistence type="predicted"/>
<feature type="non-terminal residue" evidence="1">
    <location>
        <position position="62"/>
    </location>
</feature>